<dbReference type="GO" id="GO:0061630">
    <property type="term" value="F:ubiquitin protein ligase activity"/>
    <property type="evidence" value="ECO:0007669"/>
    <property type="project" value="UniProtKB-EC"/>
</dbReference>
<feature type="active site" description="Glycyl thioester intermediate" evidence="6">
    <location>
        <position position="1167"/>
    </location>
</feature>
<feature type="compositionally biased region" description="Acidic residues" evidence="7">
    <location>
        <begin position="361"/>
        <end position="378"/>
    </location>
</feature>
<sequence>MTKPSKKSTLKKLKSTKPANRSGVRRLRTPLSQDKLVELETGWNDRFYVQPPLVPRPQHLPHLRSAVPQTKLNLINRVQDDVIYKLSQSDRNDVPRQSETKKYLSKPKMSRKVAADIRLIPLEGATTSAKNVSEDMIQKKVLKAIKVREKLVIRLRKFVSSPASDTGSAAIAQELATCLQDAGVECVEALVEWMLIKGTSSTPVFFWRGDDYFLKMSRDLNFAIEALRGQGVQLVHTEINALLIQPHQHMVDRALAAKAIIEEMIRLPQNRQKSNLPDLSKIRHKNVRRSNYKQRVADPIHSGPSDRILTGLGNKLPKLTKTPRALCSEEIISTGITIAKKANDVKKEKSTFELPETQKSDDEEYENDYEDMSGSDHEDEEVELVLDKVALASTYEPDLTKLSTRQIVSTSDNELTKKDVKNAFDQMQSKAPPGFEYNQPKLSQMHSFQDDMSMGCELLSLLEDRDTSDPLARSTQPHVSNGQCVLETIADEESETRIATVSNVGKNNSELHQLNELLLKYSISKEKSKLPLMFTCEAFDWECDSDAVSKMFDSASFTEWIEATVSIPAVFNSHGLGTASQRTRLEAISNSKAAQSLEVSDALFNQTNCIVNKLFHGIASRLQSRTEMNFSEVIEVASNHIERCNMWEGIRDLLLLEHEHQFMRKQVSTGICTFIHVFYPYLVDLPYRKLLFGCREVFQLLSQSIEFVVSRDNALIDSCCKQIHINASLSLELEEFERLDDTDSIRTEKLIVLCDRGDVLGSSMSAVIEAGGLSGRNLFTITPYFKSRFGDKMINSIHVEEGEGRGPLKEWFFLVSDSFTEPWKLTENMLDVLGESDAEIVIEGNRLFCATCCERLSPGVRLVWIDIDGTSRTCVITTIVDSSTAMLDISVSNNTMHVPVRDVRLYHHTTPVLSYIQGNESVWFNRDLPDTIESRERLIFLGWFLANAIVNLTRLDHIMIPAHFYSLLCSHEPHDQQDLLDLARALNPDMVKALEKLEALPPKDFVEYLRLEGMDTALTYGEYINLVLENHFGEATYYKWQIQHIKHGFDITLPLATLRAEHISSADIHDMLHSSKSSKQDTKTLREIYRIACDLAFAECEILQQTFWKVVDAFDLTTQRKLVKFITGVASFPLPGTEFLRIEMPFPEDTSQDLKKLLFMLPQSHTCDNTLELPNYWKAINWRHQCAEGGSKRTVKDLEEELQHLMRKKLIEAVDYSQGYSLDATSNVSAIAARNTGHVSPSLDDSLDSLHLLSLQDDTSR</sequence>
<dbReference type="Pfam" id="PF00632">
    <property type="entry name" value="HECT"/>
    <property type="match status" value="1"/>
</dbReference>
<dbReference type="AlphaFoldDB" id="A0A024FUV5"/>
<gene>
    <name evidence="9" type="ORF">BN9_119500</name>
</gene>
<dbReference type="PROSITE" id="PS50237">
    <property type="entry name" value="HECT"/>
    <property type="match status" value="1"/>
</dbReference>
<keyword evidence="10" id="KW-1185">Reference proteome</keyword>
<comment type="caution">
    <text evidence="9">The sequence shown here is derived from an EMBL/GenBank/DDBJ whole genome shotgun (WGS) entry which is preliminary data.</text>
</comment>
<dbReference type="GO" id="GO:0005737">
    <property type="term" value="C:cytoplasm"/>
    <property type="evidence" value="ECO:0007669"/>
    <property type="project" value="TreeGrafter"/>
</dbReference>
<comment type="catalytic activity">
    <reaction evidence="1">
        <text>S-ubiquitinyl-[E2 ubiquitin-conjugating enzyme]-L-cysteine + [acceptor protein]-L-lysine = [E2 ubiquitin-conjugating enzyme]-L-cysteine + N(6)-ubiquitinyl-[acceptor protein]-L-lysine.</text>
        <dbReference type="EC" id="2.3.2.26"/>
    </reaction>
</comment>
<name>A0A024FUV5_9STRA</name>
<dbReference type="InterPro" id="IPR035983">
    <property type="entry name" value="Hect_E3_ubiquitin_ligase"/>
</dbReference>
<dbReference type="STRING" id="65357.A0A024FUV5"/>
<dbReference type="Gene3D" id="3.30.2410.10">
    <property type="entry name" value="Hect, E3 ligase catalytic domain"/>
    <property type="match status" value="1"/>
</dbReference>
<feature type="compositionally biased region" description="Basic residues" evidence="7">
    <location>
        <begin position="1"/>
        <end position="15"/>
    </location>
</feature>
<feature type="domain" description="HECT" evidence="8">
    <location>
        <begin position="1041"/>
        <end position="1176"/>
    </location>
</feature>
<dbReference type="PANTHER" id="PTHR11254">
    <property type="entry name" value="HECT DOMAIN UBIQUITIN-PROTEIN LIGASE"/>
    <property type="match status" value="1"/>
</dbReference>
<feature type="region of interest" description="Disordered" evidence="7">
    <location>
        <begin position="1"/>
        <end position="24"/>
    </location>
</feature>
<dbReference type="EMBL" id="CAIX01000444">
    <property type="protein sequence ID" value="CCI10905.1"/>
    <property type="molecule type" value="Genomic_DNA"/>
</dbReference>
<comment type="pathway">
    <text evidence="2">Protein modification; protein ubiquitination.</text>
</comment>
<dbReference type="SMART" id="SM00119">
    <property type="entry name" value="HECTc"/>
    <property type="match status" value="1"/>
</dbReference>
<dbReference type="EC" id="2.3.2.26" evidence="3"/>
<dbReference type="InterPro" id="IPR050409">
    <property type="entry name" value="E3_ubiq-protein_ligase"/>
</dbReference>
<evidence type="ECO:0000256" key="3">
    <source>
        <dbReference type="ARBA" id="ARBA00012485"/>
    </source>
</evidence>
<feature type="compositionally biased region" description="Basic and acidic residues" evidence="7">
    <location>
        <begin position="345"/>
        <end position="360"/>
    </location>
</feature>
<keyword evidence="5 6" id="KW-0833">Ubl conjugation pathway</keyword>
<evidence type="ECO:0000256" key="2">
    <source>
        <dbReference type="ARBA" id="ARBA00004906"/>
    </source>
</evidence>
<evidence type="ECO:0000256" key="6">
    <source>
        <dbReference type="PROSITE-ProRule" id="PRU00104"/>
    </source>
</evidence>
<evidence type="ECO:0000256" key="5">
    <source>
        <dbReference type="ARBA" id="ARBA00022786"/>
    </source>
</evidence>
<evidence type="ECO:0000259" key="8">
    <source>
        <dbReference type="PROSITE" id="PS50237"/>
    </source>
</evidence>
<dbReference type="SUPFAM" id="SSF56204">
    <property type="entry name" value="Hect, E3 ligase catalytic domain"/>
    <property type="match status" value="1"/>
</dbReference>
<organism evidence="9 10">
    <name type="scientific">Albugo candida</name>
    <dbReference type="NCBI Taxonomy" id="65357"/>
    <lineage>
        <taxon>Eukaryota</taxon>
        <taxon>Sar</taxon>
        <taxon>Stramenopiles</taxon>
        <taxon>Oomycota</taxon>
        <taxon>Peronosporomycetes</taxon>
        <taxon>Albuginales</taxon>
        <taxon>Albuginaceae</taxon>
        <taxon>Albugo</taxon>
    </lineage>
</organism>
<feature type="region of interest" description="Disordered" evidence="7">
    <location>
        <begin position="345"/>
        <end position="378"/>
    </location>
</feature>
<dbReference type="OrthoDB" id="423283at2759"/>
<keyword evidence="4" id="KW-0808">Transferase</keyword>
<evidence type="ECO:0000313" key="9">
    <source>
        <dbReference type="EMBL" id="CCI10905.1"/>
    </source>
</evidence>
<evidence type="ECO:0000256" key="7">
    <source>
        <dbReference type="SAM" id="MobiDB-lite"/>
    </source>
</evidence>
<dbReference type="GO" id="GO:0016567">
    <property type="term" value="P:protein ubiquitination"/>
    <property type="evidence" value="ECO:0007669"/>
    <property type="project" value="TreeGrafter"/>
</dbReference>
<evidence type="ECO:0000256" key="4">
    <source>
        <dbReference type="ARBA" id="ARBA00022679"/>
    </source>
</evidence>
<reference evidence="9 10" key="1">
    <citation type="submission" date="2012-05" db="EMBL/GenBank/DDBJ databases">
        <title>Recombination and specialization in a pathogen metapopulation.</title>
        <authorList>
            <person name="Gardiner A."/>
            <person name="Kemen E."/>
            <person name="Schultz-Larsen T."/>
            <person name="MacLean D."/>
            <person name="Van Oosterhout C."/>
            <person name="Jones J.D.G."/>
        </authorList>
    </citation>
    <scope>NUCLEOTIDE SEQUENCE [LARGE SCALE GENOMIC DNA]</scope>
    <source>
        <strain evidence="9 10">Ac Nc2</strain>
    </source>
</reference>
<protein>
    <recommendedName>
        <fullName evidence="3">HECT-type E3 ubiquitin transferase</fullName>
        <ecNumber evidence="3">2.3.2.26</ecNumber>
    </recommendedName>
</protein>
<dbReference type="Proteomes" id="UP000053237">
    <property type="component" value="Unassembled WGS sequence"/>
</dbReference>
<evidence type="ECO:0000313" key="10">
    <source>
        <dbReference type="Proteomes" id="UP000053237"/>
    </source>
</evidence>
<dbReference type="InParanoid" id="A0A024FUV5"/>
<dbReference type="InterPro" id="IPR000569">
    <property type="entry name" value="HECT_dom"/>
</dbReference>
<dbReference type="GO" id="GO:0006511">
    <property type="term" value="P:ubiquitin-dependent protein catabolic process"/>
    <property type="evidence" value="ECO:0007669"/>
    <property type="project" value="TreeGrafter"/>
</dbReference>
<evidence type="ECO:0000256" key="1">
    <source>
        <dbReference type="ARBA" id="ARBA00000885"/>
    </source>
</evidence>
<proteinExistence type="predicted"/>
<accession>A0A024FUV5</accession>
<dbReference type="PANTHER" id="PTHR11254:SF440">
    <property type="entry name" value="E3 UBIQUITIN-PROTEIN LIGASE NEDD-4"/>
    <property type="match status" value="1"/>
</dbReference>